<comment type="caution">
    <text evidence="6">The sequence shown here is derived from an EMBL/GenBank/DDBJ whole genome shotgun (WGS) entry which is preliminary data.</text>
</comment>
<gene>
    <name evidence="6" type="ORF">ACEWY4_016550</name>
</gene>
<dbReference type="SMART" id="SM00034">
    <property type="entry name" value="CLECT"/>
    <property type="match status" value="1"/>
</dbReference>
<dbReference type="InterPro" id="IPR001304">
    <property type="entry name" value="C-type_lectin-like"/>
</dbReference>
<dbReference type="InterPro" id="IPR016186">
    <property type="entry name" value="C-type_lectin-like/link_sf"/>
</dbReference>
<dbReference type="AlphaFoldDB" id="A0ABD1JKN8"/>
<organism evidence="6 7">
    <name type="scientific">Coilia grayii</name>
    <name type="common">Gray's grenadier anchovy</name>
    <dbReference type="NCBI Taxonomy" id="363190"/>
    <lineage>
        <taxon>Eukaryota</taxon>
        <taxon>Metazoa</taxon>
        <taxon>Chordata</taxon>
        <taxon>Craniata</taxon>
        <taxon>Vertebrata</taxon>
        <taxon>Euteleostomi</taxon>
        <taxon>Actinopterygii</taxon>
        <taxon>Neopterygii</taxon>
        <taxon>Teleostei</taxon>
        <taxon>Clupei</taxon>
        <taxon>Clupeiformes</taxon>
        <taxon>Clupeoidei</taxon>
        <taxon>Engraulidae</taxon>
        <taxon>Coilinae</taxon>
        <taxon>Coilia</taxon>
    </lineage>
</organism>
<evidence type="ECO:0000256" key="2">
    <source>
        <dbReference type="SAM" id="Coils"/>
    </source>
</evidence>
<keyword evidence="4" id="KW-1133">Transmembrane helix</keyword>
<evidence type="ECO:0000259" key="5">
    <source>
        <dbReference type="PROSITE" id="PS50041"/>
    </source>
</evidence>
<protein>
    <recommendedName>
        <fullName evidence="5">C-type lectin domain-containing protein</fullName>
    </recommendedName>
</protein>
<sequence>MRHHEKYSMAEEEIDDRSVRESDVCANIKNFDRNQPTEEADTDEDSEGYVQMQPCTDPKIPKQSQSSATTRRMSCYKCLAEGLGLLCVFLLAMTTGLYMKHTSEKDQLISSYRRLTAERNQLQAEISAIRGNCESPCPTGWVYFHCNCYYLSSLEKTWVEARETCRSTEADLVTINSREEQVFINKLNKSSWIGLQRAENGWEWVDNTVLSNESWRLLQPDNNTENCVMSIPDLSNSTFAWQGTRCDSNLSFYCEKSAY</sequence>
<dbReference type="Pfam" id="PF00059">
    <property type="entry name" value="Lectin_C"/>
    <property type="match status" value="1"/>
</dbReference>
<evidence type="ECO:0000313" key="6">
    <source>
        <dbReference type="EMBL" id="KAL2087722.1"/>
    </source>
</evidence>
<dbReference type="GO" id="GO:0005886">
    <property type="term" value="C:plasma membrane"/>
    <property type="evidence" value="ECO:0007669"/>
    <property type="project" value="UniProtKB-SubCell"/>
</dbReference>
<proteinExistence type="predicted"/>
<feature type="compositionally biased region" description="Acidic residues" evidence="3">
    <location>
        <begin position="38"/>
        <end position="47"/>
    </location>
</feature>
<evidence type="ECO:0000256" key="3">
    <source>
        <dbReference type="SAM" id="MobiDB-lite"/>
    </source>
</evidence>
<evidence type="ECO:0000313" key="7">
    <source>
        <dbReference type="Proteomes" id="UP001591681"/>
    </source>
</evidence>
<feature type="region of interest" description="Disordered" evidence="3">
    <location>
        <begin position="1"/>
        <end position="20"/>
    </location>
</feature>
<feature type="domain" description="C-type lectin" evidence="5">
    <location>
        <begin position="144"/>
        <end position="255"/>
    </location>
</feature>
<feature type="transmembrane region" description="Helical" evidence="4">
    <location>
        <begin position="78"/>
        <end position="99"/>
    </location>
</feature>
<keyword evidence="4" id="KW-0812">Transmembrane</keyword>
<dbReference type="EMBL" id="JBHFQA010000014">
    <property type="protein sequence ID" value="KAL2087722.1"/>
    <property type="molecule type" value="Genomic_DNA"/>
</dbReference>
<dbReference type="InterPro" id="IPR016187">
    <property type="entry name" value="CTDL_fold"/>
</dbReference>
<keyword evidence="2" id="KW-0175">Coiled coil</keyword>
<keyword evidence="4" id="KW-0472">Membrane</keyword>
<dbReference type="SUPFAM" id="SSF56436">
    <property type="entry name" value="C-type lectin-like"/>
    <property type="match status" value="1"/>
</dbReference>
<name>A0ABD1JKN8_9TELE</name>
<feature type="region of interest" description="Disordered" evidence="3">
    <location>
        <begin position="27"/>
        <end position="66"/>
    </location>
</feature>
<dbReference type="InterPro" id="IPR050828">
    <property type="entry name" value="C-type_lectin/matrix_domain"/>
</dbReference>
<dbReference type="PANTHER" id="PTHR45710:SF26">
    <property type="entry name" value="RH26557P"/>
    <property type="match status" value="1"/>
</dbReference>
<dbReference type="Proteomes" id="UP001591681">
    <property type="component" value="Unassembled WGS sequence"/>
</dbReference>
<dbReference type="PROSITE" id="PS50041">
    <property type="entry name" value="C_TYPE_LECTIN_2"/>
    <property type="match status" value="1"/>
</dbReference>
<dbReference type="PANTHER" id="PTHR45710">
    <property type="entry name" value="C-TYPE LECTIN DOMAIN-CONTAINING PROTEIN 180"/>
    <property type="match status" value="1"/>
</dbReference>
<evidence type="ECO:0000256" key="4">
    <source>
        <dbReference type="SAM" id="Phobius"/>
    </source>
</evidence>
<feature type="coiled-coil region" evidence="2">
    <location>
        <begin position="105"/>
        <end position="132"/>
    </location>
</feature>
<evidence type="ECO:0000256" key="1">
    <source>
        <dbReference type="ARBA" id="ARBA00004401"/>
    </source>
</evidence>
<comment type="subcellular location">
    <subcellularLocation>
        <location evidence="1">Cell membrane</location>
        <topology evidence="1">Single-pass type II membrane protein</topology>
    </subcellularLocation>
</comment>
<dbReference type="Gene3D" id="1.20.5.400">
    <property type="match status" value="1"/>
</dbReference>
<reference evidence="6 7" key="1">
    <citation type="submission" date="2024-09" db="EMBL/GenBank/DDBJ databases">
        <title>A chromosome-level genome assembly of Gray's grenadier anchovy, Coilia grayii.</title>
        <authorList>
            <person name="Fu Z."/>
        </authorList>
    </citation>
    <scope>NUCLEOTIDE SEQUENCE [LARGE SCALE GENOMIC DNA]</scope>
    <source>
        <strain evidence="6">G4</strain>
        <tissue evidence="6">Muscle</tissue>
    </source>
</reference>
<dbReference type="Gene3D" id="3.10.100.10">
    <property type="entry name" value="Mannose-Binding Protein A, subunit A"/>
    <property type="match status" value="1"/>
</dbReference>
<keyword evidence="7" id="KW-1185">Reference proteome</keyword>
<accession>A0ABD1JKN8</accession>